<evidence type="ECO:0000256" key="1">
    <source>
        <dbReference type="ARBA" id="ARBA00022679"/>
    </source>
</evidence>
<evidence type="ECO:0000256" key="3">
    <source>
        <dbReference type="PIRSR" id="PIRSR006325-1"/>
    </source>
</evidence>
<dbReference type="SUPFAM" id="SSF53335">
    <property type="entry name" value="S-adenosyl-L-methionine-dependent methyltransferases"/>
    <property type="match status" value="1"/>
</dbReference>
<feature type="binding site" evidence="3">
    <location>
        <begin position="67"/>
        <end position="69"/>
    </location>
    <ligand>
        <name>S-adenosyl-L-methionine</name>
        <dbReference type="ChEBI" id="CHEBI:59789"/>
    </ligand>
</feature>
<dbReference type="Gene3D" id="3.40.50.150">
    <property type="entry name" value="Vaccinia Virus protein VP39"/>
    <property type="match status" value="1"/>
</dbReference>
<dbReference type="PIRSF" id="PIRSF006325">
    <property type="entry name" value="MeTrfase_bac"/>
    <property type="match status" value="1"/>
</dbReference>
<proteinExistence type="predicted"/>
<dbReference type="PANTHER" id="PTHR43861">
    <property type="entry name" value="TRANS-ACONITATE 2-METHYLTRANSFERASE-RELATED"/>
    <property type="match status" value="1"/>
</dbReference>
<dbReference type="AlphaFoldDB" id="A0A5C6LUR9"/>
<dbReference type="InterPro" id="IPR041698">
    <property type="entry name" value="Methyltransf_25"/>
</dbReference>
<dbReference type="Pfam" id="PF13649">
    <property type="entry name" value="Methyltransf_25"/>
    <property type="match status" value="1"/>
</dbReference>
<sequence>MDNELTTFHAGDTIVAANAGWTFSGKTVAAFDTHAPKSIPLYHEGHDLIVKLSDFFLSDDSVCYEIGCSTAELTKQLAINCQNKDVEIIGIDREADMISAAKEKCREYPQVSFIHDDILDIDLKKSDLIILYYTLQFIKPKVRQLVVDKIYNALNWGGALIMFEKVRANDARFQDIATSLYTEFKLAQGFTAGEILAKSRSLKGVLEPFSTTGNKDLLTRAGFVDILSVMKYVCFEGFLAIK</sequence>
<evidence type="ECO:0000313" key="6">
    <source>
        <dbReference type="Proteomes" id="UP000318815"/>
    </source>
</evidence>
<feature type="binding site" evidence="3">
    <location>
        <position position="42"/>
    </location>
    <ligand>
        <name>S-adenosyl-L-methionine</name>
        <dbReference type="ChEBI" id="CHEBI:59789"/>
    </ligand>
</feature>
<dbReference type="RefSeq" id="WP_146305051.1">
    <property type="nucleotide sequence ID" value="NZ_VOHS01000008.1"/>
</dbReference>
<keyword evidence="6" id="KW-1185">Reference proteome</keyword>
<organism evidence="5 6">
    <name type="scientific">Chitinophaga pinensis</name>
    <dbReference type="NCBI Taxonomy" id="79329"/>
    <lineage>
        <taxon>Bacteria</taxon>
        <taxon>Pseudomonadati</taxon>
        <taxon>Bacteroidota</taxon>
        <taxon>Chitinophagia</taxon>
        <taxon>Chitinophagales</taxon>
        <taxon>Chitinophagaceae</taxon>
        <taxon>Chitinophaga</taxon>
    </lineage>
</organism>
<dbReference type="InterPro" id="IPR005271">
    <property type="entry name" value="CmoA"/>
</dbReference>
<keyword evidence="5" id="KW-0489">Methyltransferase</keyword>
<keyword evidence="2 3" id="KW-0949">S-adenosyl-L-methionine</keyword>
<evidence type="ECO:0000313" key="5">
    <source>
        <dbReference type="EMBL" id="TWW00454.1"/>
    </source>
</evidence>
<evidence type="ECO:0000259" key="4">
    <source>
        <dbReference type="Pfam" id="PF13649"/>
    </source>
</evidence>
<gene>
    <name evidence="5" type="ORF">FEF09_10410</name>
</gene>
<dbReference type="GO" id="GO:0008168">
    <property type="term" value="F:methyltransferase activity"/>
    <property type="evidence" value="ECO:0007669"/>
    <property type="project" value="UniProtKB-KW"/>
</dbReference>
<dbReference type="Proteomes" id="UP000318815">
    <property type="component" value="Unassembled WGS sequence"/>
</dbReference>
<evidence type="ECO:0000256" key="2">
    <source>
        <dbReference type="ARBA" id="ARBA00022691"/>
    </source>
</evidence>
<dbReference type="OrthoDB" id="9779941at2"/>
<dbReference type="EMBL" id="VOHS01000008">
    <property type="protein sequence ID" value="TWW00454.1"/>
    <property type="molecule type" value="Genomic_DNA"/>
</dbReference>
<dbReference type="InterPro" id="IPR029063">
    <property type="entry name" value="SAM-dependent_MTases_sf"/>
</dbReference>
<protein>
    <submittedName>
        <fullName evidence="5">Methyltransferase domain-containing protein</fullName>
    </submittedName>
</protein>
<feature type="domain" description="Methyltransferase" evidence="4">
    <location>
        <begin position="65"/>
        <end position="158"/>
    </location>
</feature>
<feature type="binding site" evidence="3">
    <location>
        <begin position="117"/>
        <end position="118"/>
    </location>
    <ligand>
        <name>S-adenosyl-L-methionine</name>
        <dbReference type="ChEBI" id="CHEBI:59789"/>
    </ligand>
</feature>
<dbReference type="CDD" id="cd02440">
    <property type="entry name" value="AdoMet_MTases"/>
    <property type="match status" value="1"/>
</dbReference>
<comment type="caution">
    <text evidence="5">The sequence shown here is derived from an EMBL/GenBank/DDBJ whole genome shotgun (WGS) entry which is preliminary data.</text>
</comment>
<reference evidence="5 6" key="1">
    <citation type="submission" date="2019-08" db="EMBL/GenBank/DDBJ databases">
        <title>Whole genome sequencing of chitin degrading bacteria Chitinophaga pinensis YS16.</title>
        <authorList>
            <person name="Singh R.P."/>
            <person name="Manchanda G."/>
            <person name="Maurya I.K."/>
            <person name="Joshi N.K."/>
            <person name="Srivastava A.K."/>
        </authorList>
    </citation>
    <scope>NUCLEOTIDE SEQUENCE [LARGE SCALE GENOMIC DNA]</scope>
    <source>
        <strain evidence="5 6">YS-16</strain>
    </source>
</reference>
<accession>A0A5C6LUR9</accession>
<name>A0A5C6LUR9_9BACT</name>
<dbReference type="GO" id="GO:0002098">
    <property type="term" value="P:tRNA wobble uridine modification"/>
    <property type="evidence" value="ECO:0007669"/>
    <property type="project" value="InterPro"/>
</dbReference>
<dbReference type="GO" id="GO:0032259">
    <property type="term" value="P:methylation"/>
    <property type="evidence" value="ECO:0007669"/>
    <property type="project" value="UniProtKB-KW"/>
</dbReference>
<keyword evidence="1 5" id="KW-0808">Transferase</keyword>
<dbReference type="PANTHER" id="PTHR43861:SF2">
    <property type="entry name" value="CARBOXY-S-ADENOSYL-L-METHIONINE SYNTHASE"/>
    <property type="match status" value="1"/>
</dbReference>